<evidence type="ECO:0000256" key="7">
    <source>
        <dbReference type="ARBA" id="ARBA00022833"/>
    </source>
</evidence>
<dbReference type="InterPro" id="IPR002125">
    <property type="entry name" value="CMP_dCMP_dom"/>
</dbReference>
<dbReference type="PANTHER" id="PTHR11079:SF190">
    <property type="entry name" value="CYTOSINE DEAMINASE"/>
    <property type="match status" value="1"/>
</dbReference>
<dbReference type="Pfam" id="PF00383">
    <property type="entry name" value="dCMP_cyt_deam_1"/>
    <property type="match status" value="1"/>
</dbReference>
<evidence type="ECO:0000256" key="5">
    <source>
        <dbReference type="ARBA" id="ARBA00022723"/>
    </source>
</evidence>
<keyword evidence="6 10" id="KW-0378">Hydrolase</keyword>
<feature type="domain" description="CMP/dCMP-type deaminase" evidence="9">
    <location>
        <begin position="1"/>
        <end position="116"/>
    </location>
</feature>
<dbReference type="RefSeq" id="WP_109339829.1">
    <property type="nucleotide sequence ID" value="NZ_CP029347.1"/>
</dbReference>
<keyword evidence="7" id="KW-0862">Zinc</keyword>
<gene>
    <name evidence="10" type="primary">codA</name>
    <name evidence="10" type="ORF">HMF8227_01761</name>
</gene>
<dbReference type="GO" id="GO:0008270">
    <property type="term" value="F:zinc ion binding"/>
    <property type="evidence" value="ECO:0007669"/>
    <property type="project" value="InterPro"/>
</dbReference>
<evidence type="ECO:0000256" key="6">
    <source>
        <dbReference type="ARBA" id="ARBA00022801"/>
    </source>
</evidence>
<dbReference type="PANTHER" id="PTHR11079">
    <property type="entry name" value="CYTOSINE DEAMINASE FAMILY MEMBER"/>
    <property type="match status" value="1"/>
</dbReference>
<dbReference type="GO" id="GO:0005737">
    <property type="term" value="C:cytoplasm"/>
    <property type="evidence" value="ECO:0007669"/>
    <property type="project" value="UniProtKB-SubCell"/>
</dbReference>
<dbReference type="GO" id="GO:0072527">
    <property type="term" value="P:pyrimidine-containing compound metabolic process"/>
    <property type="evidence" value="ECO:0007669"/>
    <property type="project" value="UniProtKB-ARBA"/>
</dbReference>
<accession>A0A2S2E3M1</accession>
<dbReference type="GO" id="GO:0008835">
    <property type="term" value="F:diaminohydroxyphosphoribosylaminopyrimidine deaminase activity"/>
    <property type="evidence" value="ECO:0007669"/>
    <property type="project" value="TreeGrafter"/>
</dbReference>
<dbReference type="FunFam" id="3.40.140.10:FF:000016">
    <property type="entry name" value="Cytosine deaminase"/>
    <property type="match status" value="1"/>
</dbReference>
<comment type="subcellular location">
    <subcellularLocation>
        <location evidence="2">Cytoplasm</location>
    </subcellularLocation>
</comment>
<dbReference type="EC" id="3.5.4.1" evidence="10"/>
<comment type="pathway">
    <text evidence="8">Pyrimidine metabolism.</text>
</comment>
<protein>
    <submittedName>
        <fullName evidence="10">Cytosine deaminase</fullName>
        <ecNumber evidence="10">3.5.4.1</ecNumber>
    </submittedName>
</protein>
<organism evidence="10 11">
    <name type="scientific">Saliniradius amylolyticus</name>
    <dbReference type="NCBI Taxonomy" id="2183582"/>
    <lineage>
        <taxon>Bacteria</taxon>
        <taxon>Pseudomonadati</taxon>
        <taxon>Pseudomonadota</taxon>
        <taxon>Gammaproteobacteria</taxon>
        <taxon>Alteromonadales</taxon>
        <taxon>Alteromonadaceae</taxon>
        <taxon>Saliniradius</taxon>
    </lineage>
</organism>
<evidence type="ECO:0000256" key="4">
    <source>
        <dbReference type="ARBA" id="ARBA00022490"/>
    </source>
</evidence>
<dbReference type="GO" id="GO:0004131">
    <property type="term" value="F:cytosine deaminase activity"/>
    <property type="evidence" value="ECO:0007669"/>
    <property type="project" value="UniProtKB-EC"/>
</dbReference>
<reference evidence="10 11" key="1">
    <citation type="submission" date="2018-05" db="EMBL/GenBank/DDBJ databases">
        <title>Salinimonas sp. HMF8227 Genome sequencing and assembly.</title>
        <authorList>
            <person name="Kang H."/>
            <person name="Kang J."/>
            <person name="Cha I."/>
            <person name="Kim H."/>
            <person name="Joh K."/>
        </authorList>
    </citation>
    <scope>NUCLEOTIDE SEQUENCE [LARGE SCALE GENOMIC DNA]</scope>
    <source>
        <strain evidence="10 11">HMF8227</strain>
    </source>
</reference>
<proteinExistence type="predicted"/>
<evidence type="ECO:0000256" key="8">
    <source>
        <dbReference type="ARBA" id="ARBA00060693"/>
    </source>
</evidence>
<evidence type="ECO:0000256" key="1">
    <source>
        <dbReference type="ARBA" id="ARBA00001947"/>
    </source>
</evidence>
<evidence type="ECO:0000313" key="10">
    <source>
        <dbReference type="EMBL" id="AWL12234.1"/>
    </source>
</evidence>
<comment type="cofactor">
    <cofactor evidence="1">
        <name>Zn(2+)</name>
        <dbReference type="ChEBI" id="CHEBI:29105"/>
    </cofactor>
</comment>
<dbReference type="AlphaFoldDB" id="A0A2S2E3M1"/>
<evidence type="ECO:0000313" key="11">
    <source>
        <dbReference type="Proteomes" id="UP000245728"/>
    </source>
</evidence>
<dbReference type="KEGG" id="salh:HMF8227_01761"/>
<keyword evidence="4" id="KW-0963">Cytoplasm</keyword>
<dbReference type="InterPro" id="IPR016192">
    <property type="entry name" value="APOBEC/CMP_deaminase_Zn-bd"/>
</dbReference>
<comment type="subunit">
    <text evidence="3">Homodimer.</text>
</comment>
<dbReference type="PROSITE" id="PS51747">
    <property type="entry name" value="CYT_DCMP_DEAMINASES_2"/>
    <property type="match status" value="1"/>
</dbReference>
<keyword evidence="11" id="KW-1185">Reference proteome</keyword>
<dbReference type="Gene3D" id="3.40.140.10">
    <property type="entry name" value="Cytidine Deaminase, domain 2"/>
    <property type="match status" value="1"/>
</dbReference>
<sequence length="145" mass="15810">MDAFLAAAIEQAQKGLNEGGIPIGSVLVHQGNIIGAGHNRRVQQGSSILHGEMDALENAGRHPARVYKESVLYTTLSPCAMCSGAILLYGIPKVIIGENQTFMGEETLLRSRGVELEVVQDPTCVQLMQDFIRQHPELWNEDIGE</sequence>
<dbReference type="PROSITE" id="PS00903">
    <property type="entry name" value="CYT_DCMP_DEAMINASES_1"/>
    <property type="match status" value="1"/>
</dbReference>
<name>A0A2S2E3M1_9ALTE</name>
<evidence type="ECO:0000256" key="2">
    <source>
        <dbReference type="ARBA" id="ARBA00004496"/>
    </source>
</evidence>
<dbReference type="EMBL" id="CP029347">
    <property type="protein sequence ID" value="AWL12234.1"/>
    <property type="molecule type" value="Genomic_DNA"/>
</dbReference>
<dbReference type="InterPro" id="IPR016193">
    <property type="entry name" value="Cytidine_deaminase-like"/>
</dbReference>
<dbReference type="OrthoDB" id="9802676at2"/>
<evidence type="ECO:0000259" key="9">
    <source>
        <dbReference type="PROSITE" id="PS51747"/>
    </source>
</evidence>
<dbReference type="GO" id="GO:0055086">
    <property type="term" value="P:nucleobase-containing small molecule metabolic process"/>
    <property type="evidence" value="ECO:0007669"/>
    <property type="project" value="UniProtKB-ARBA"/>
</dbReference>
<dbReference type="Proteomes" id="UP000245728">
    <property type="component" value="Chromosome"/>
</dbReference>
<dbReference type="SUPFAM" id="SSF53927">
    <property type="entry name" value="Cytidine deaminase-like"/>
    <property type="match status" value="1"/>
</dbReference>
<dbReference type="CDD" id="cd01285">
    <property type="entry name" value="nucleoside_deaminase"/>
    <property type="match status" value="1"/>
</dbReference>
<keyword evidence="5" id="KW-0479">Metal-binding</keyword>
<evidence type="ECO:0000256" key="3">
    <source>
        <dbReference type="ARBA" id="ARBA00011738"/>
    </source>
</evidence>